<name>A0A080Z7W2_PHYNI</name>
<sequence length="145" mass="16562">MPPPNKRNKHARNFNQKTDGSFYKLKQNRNLPSPIPVPKLSARATTVEIERFLPKLPTCRLIDPQWGVLGALSASICLLPIGSTAVSVIRSMGLILEAPKVWTKQRTWRRAEQLMCLDRIPQTNGVNLSAFCWSFKFVWLYRTLL</sequence>
<accession>A0A080Z7W2</accession>
<organism evidence="1 2">
    <name type="scientific">Phytophthora nicotianae P1976</name>
    <dbReference type="NCBI Taxonomy" id="1317066"/>
    <lineage>
        <taxon>Eukaryota</taxon>
        <taxon>Sar</taxon>
        <taxon>Stramenopiles</taxon>
        <taxon>Oomycota</taxon>
        <taxon>Peronosporomycetes</taxon>
        <taxon>Peronosporales</taxon>
        <taxon>Peronosporaceae</taxon>
        <taxon>Phytophthora</taxon>
    </lineage>
</organism>
<protein>
    <submittedName>
        <fullName evidence="1">Uncharacterized protein</fullName>
    </submittedName>
</protein>
<dbReference type="AlphaFoldDB" id="A0A080Z7W2"/>
<dbReference type="EMBL" id="ANJA01003548">
    <property type="protein sequence ID" value="ETO62723.1"/>
    <property type="molecule type" value="Genomic_DNA"/>
</dbReference>
<evidence type="ECO:0000313" key="2">
    <source>
        <dbReference type="Proteomes" id="UP000028582"/>
    </source>
</evidence>
<evidence type="ECO:0000313" key="1">
    <source>
        <dbReference type="EMBL" id="ETO62723.1"/>
    </source>
</evidence>
<proteinExistence type="predicted"/>
<comment type="caution">
    <text evidence="1">The sequence shown here is derived from an EMBL/GenBank/DDBJ whole genome shotgun (WGS) entry which is preliminary data.</text>
</comment>
<reference evidence="1 2" key="1">
    <citation type="submission" date="2013-11" db="EMBL/GenBank/DDBJ databases">
        <title>The Genome Sequence of Phytophthora parasitica P1976.</title>
        <authorList>
            <consortium name="The Broad Institute Genomics Platform"/>
            <person name="Russ C."/>
            <person name="Tyler B."/>
            <person name="Panabieres F."/>
            <person name="Shan W."/>
            <person name="Tripathy S."/>
            <person name="Grunwald N."/>
            <person name="Machado M."/>
            <person name="Johnson C.S."/>
            <person name="Walker B."/>
            <person name="Young S."/>
            <person name="Zeng Q."/>
            <person name="Gargeya S."/>
            <person name="Fitzgerald M."/>
            <person name="Haas B."/>
            <person name="Abouelleil A."/>
            <person name="Allen A.W."/>
            <person name="Alvarado L."/>
            <person name="Arachchi H.M."/>
            <person name="Berlin A.M."/>
            <person name="Chapman S.B."/>
            <person name="Gainer-Dewar J."/>
            <person name="Goldberg J."/>
            <person name="Griggs A."/>
            <person name="Gujja S."/>
            <person name="Hansen M."/>
            <person name="Howarth C."/>
            <person name="Imamovic A."/>
            <person name="Ireland A."/>
            <person name="Larimer J."/>
            <person name="McCowan C."/>
            <person name="Murphy C."/>
            <person name="Pearson M."/>
            <person name="Poon T.W."/>
            <person name="Priest M."/>
            <person name="Roberts A."/>
            <person name="Saif S."/>
            <person name="Shea T."/>
            <person name="Sisk P."/>
            <person name="Sykes S."/>
            <person name="Wortman J."/>
            <person name="Nusbaum C."/>
            <person name="Birren B."/>
        </authorList>
    </citation>
    <scope>NUCLEOTIDE SEQUENCE [LARGE SCALE GENOMIC DNA]</scope>
    <source>
        <strain evidence="1 2">P1976</strain>
    </source>
</reference>
<dbReference type="Proteomes" id="UP000028582">
    <property type="component" value="Unassembled WGS sequence"/>
</dbReference>
<gene>
    <name evidence="1" type="ORF">F444_19417</name>
</gene>